<accession>A0A4R9K9N5</accession>
<gene>
    <name evidence="1" type="ORF">EHQ64_05365</name>
</gene>
<protein>
    <submittedName>
        <fullName evidence="1">Uncharacterized protein</fullName>
    </submittedName>
</protein>
<evidence type="ECO:0000313" key="2">
    <source>
        <dbReference type="Proteomes" id="UP000297762"/>
    </source>
</evidence>
<dbReference type="Proteomes" id="UP000297762">
    <property type="component" value="Unassembled WGS sequence"/>
</dbReference>
<name>A0A4R9K9N5_9LEPT</name>
<dbReference type="EMBL" id="RQGF01000012">
    <property type="protein sequence ID" value="TGL63387.1"/>
    <property type="molecule type" value="Genomic_DNA"/>
</dbReference>
<sequence>MNSLESVTSFGIIPYSDLSSTPVTQGAFTASAPPHTISYKQIFAQGSYTVYKNSFLEVRPILGYHKIWQTGKDDSKIDISPKDPNNSSSIDWVIRYGTSFSDYLSGPSLGFALESKWNEKWEARLDFQRQFLHGNSTFTRDQIATILGGFFESRSALTNEWKVDGLSVSGKLIYHWKDTVFFWGGFQYSKLSYKMEQFGGDLDVNGSPASAYVSLQLIHSLTQGLAGNSTAKAIYIGAGYNFDFSSKKGSQ</sequence>
<reference evidence="1" key="1">
    <citation type="journal article" date="2019" name="PLoS Negl. Trop. Dis.">
        <title>Revisiting the worldwide diversity of Leptospira species in the environment.</title>
        <authorList>
            <person name="Vincent A.T."/>
            <person name="Schiettekatte O."/>
            <person name="Bourhy P."/>
            <person name="Veyrier F.J."/>
            <person name="Picardeau M."/>
        </authorList>
    </citation>
    <scope>NUCLEOTIDE SEQUENCE [LARGE SCALE GENOMIC DNA]</scope>
    <source>
        <strain evidence="1">201702455</strain>
    </source>
</reference>
<dbReference type="AlphaFoldDB" id="A0A4R9K9N5"/>
<keyword evidence="2" id="KW-1185">Reference proteome</keyword>
<evidence type="ECO:0000313" key="1">
    <source>
        <dbReference type="EMBL" id="TGL63387.1"/>
    </source>
</evidence>
<proteinExistence type="predicted"/>
<organism evidence="1 2">
    <name type="scientific">Leptospira sarikeiensis</name>
    <dbReference type="NCBI Taxonomy" id="2484943"/>
    <lineage>
        <taxon>Bacteria</taxon>
        <taxon>Pseudomonadati</taxon>
        <taxon>Spirochaetota</taxon>
        <taxon>Spirochaetia</taxon>
        <taxon>Leptospirales</taxon>
        <taxon>Leptospiraceae</taxon>
        <taxon>Leptospira</taxon>
    </lineage>
</organism>
<dbReference type="OrthoDB" id="314926at2"/>
<comment type="caution">
    <text evidence="1">The sequence shown here is derived from an EMBL/GenBank/DDBJ whole genome shotgun (WGS) entry which is preliminary data.</text>
</comment>